<feature type="compositionally biased region" description="Low complexity" evidence="1">
    <location>
        <begin position="22"/>
        <end position="38"/>
    </location>
</feature>
<keyword evidence="3" id="KW-1185">Reference proteome</keyword>
<organism evidence="2 3">
    <name type="scientific">Tepidimonas aquatica</name>
    <dbReference type="NCBI Taxonomy" id="247482"/>
    <lineage>
        <taxon>Bacteria</taxon>
        <taxon>Pseudomonadati</taxon>
        <taxon>Pseudomonadota</taxon>
        <taxon>Betaproteobacteria</taxon>
        <taxon>Burkholderiales</taxon>
        <taxon>Tepidimonas</taxon>
    </lineage>
</organism>
<accession>A0A554WGM4</accession>
<gene>
    <name evidence="2" type="ORF">Taqua_01967</name>
</gene>
<dbReference type="EMBL" id="VJNA01000026">
    <property type="protein sequence ID" value="TSE22727.1"/>
    <property type="molecule type" value="Genomic_DNA"/>
</dbReference>
<comment type="caution">
    <text evidence="2">The sequence shown here is derived from an EMBL/GenBank/DDBJ whole genome shotgun (WGS) entry which is preliminary data.</text>
</comment>
<protein>
    <submittedName>
        <fullName evidence="2">Uncharacterized protein</fullName>
    </submittedName>
</protein>
<dbReference type="RefSeq" id="WP_144326523.1">
    <property type="nucleotide sequence ID" value="NZ_VJNA01000026.1"/>
</dbReference>
<dbReference type="Proteomes" id="UP000318554">
    <property type="component" value="Unassembled WGS sequence"/>
</dbReference>
<dbReference type="AlphaFoldDB" id="A0A554WGM4"/>
<feature type="region of interest" description="Disordered" evidence="1">
    <location>
        <begin position="1"/>
        <end position="80"/>
    </location>
</feature>
<evidence type="ECO:0000313" key="2">
    <source>
        <dbReference type="EMBL" id="TSE22727.1"/>
    </source>
</evidence>
<evidence type="ECO:0000313" key="3">
    <source>
        <dbReference type="Proteomes" id="UP000318554"/>
    </source>
</evidence>
<sequence>MTTRPTAERLVASVRGARRAQAEPATPPATDTSASAAKPPRRTRSAAAAPTPAAAPVPAADHATPAPSAHELFPRRVWPD</sequence>
<proteinExistence type="predicted"/>
<name>A0A554WGM4_9BURK</name>
<evidence type="ECO:0000256" key="1">
    <source>
        <dbReference type="SAM" id="MobiDB-lite"/>
    </source>
</evidence>
<feature type="compositionally biased region" description="Low complexity" evidence="1">
    <location>
        <begin position="45"/>
        <end position="67"/>
    </location>
</feature>
<reference evidence="2 3" key="1">
    <citation type="submission" date="2019-07" db="EMBL/GenBank/DDBJ databases">
        <title>Tepidimonas aquatica CLN-1 draft genome.</title>
        <authorList>
            <person name="Da Costa M.S."/>
            <person name="Froufe H.J.C."/>
            <person name="Egas C."/>
            <person name="Albuquerque L."/>
        </authorList>
    </citation>
    <scope>NUCLEOTIDE SEQUENCE [LARGE SCALE GENOMIC DNA]</scope>
    <source>
        <strain evidence="2 3">CLN-1</strain>
    </source>
</reference>